<feature type="compositionally biased region" description="Low complexity" evidence="2">
    <location>
        <begin position="432"/>
        <end position="461"/>
    </location>
</feature>
<dbReference type="EMBL" id="CAJOBO010003965">
    <property type="protein sequence ID" value="CAF4508219.1"/>
    <property type="molecule type" value="Genomic_DNA"/>
</dbReference>
<evidence type="ECO:0000259" key="3">
    <source>
        <dbReference type="PROSITE" id="PS50076"/>
    </source>
</evidence>
<evidence type="ECO:0000313" key="7">
    <source>
        <dbReference type="EMBL" id="CAF4398498.1"/>
    </source>
</evidence>
<feature type="region of interest" description="Disordered" evidence="2">
    <location>
        <begin position="534"/>
        <end position="555"/>
    </location>
</feature>
<comment type="subcellular location">
    <subcellularLocation>
        <location evidence="1">Cytoplasmic vesicle</location>
        <location evidence="1">Clathrin-coated vesicle</location>
    </subcellularLocation>
</comment>
<sequence>MQAAVENLDALSMRNNPLASQTSGVLKSPTSINNNGSGNTWKNFFGIQQPKQVSPSNSIKSPFVANNASQIHAEAGITFITSRLAVLTTPREHTSDTSSYQTTESIRDLLDSKHSKSYMIYSLEQYSNEELSYQQELFHDRIQSLPLFNEKVSPRLVGLLWLCQKITSYLLESPSNIAVIHCHEARNQLAFGACALLAYHQTFLRVDQIIQYYEHHRCAHPLLTMSQKRYIQYLCDLSFGVIEKPHFTESILTSITLSPVPLVNRQKLGCRPFVDIYDHENKKIFSTYQETAKLRDYSASDNNCCIPINIPFKDDLTIHITHATVNQSSQTHADGIRICEFTINSNFSTLKHPQLSYLSNELDGVDQNEKSPSVFRVTVNVMNSQQSMMKEQDTFSKQLNHTLKQPLTLFKDDGEFKQKVTDFARKEDPRSPDSNYSSVSRSSSRISGSFSFSTPQSPTSFINPWHNPFKQQKETSPTSSISVSPPLVKVQHNEEQTAMGTLLDIEDNASNDQFLLERSISSDKHYHEFNSSLGSHTNLLDDDDFESDKPSLQRNISQTSLPQPIMATTASNATQHLSSLRKQSNVDVASATGGSNYNVSVIDNTNSSFQSQQNTVKSNLPSNHPEKKTFNIHDFFGGLDGLSREPRAKPEPETPNTLSNMRRATLIKDVDPIVLKVRDWTEGKKRNIRALLCSLSNVTWPECTWTGCQMSDLIAYEQVKKVYRKAVLHIHPDKLRGDPNQELANLIFVELNEAWSQFERESN</sequence>
<dbReference type="GO" id="GO:0072583">
    <property type="term" value="P:clathrin-dependent endocytosis"/>
    <property type="evidence" value="ECO:0007669"/>
    <property type="project" value="TreeGrafter"/>
</dbReference>
<comment type="caution">
    <text evidence="5">The sequence shown here is derived from an EMBL/GenBank/DDBJ whole genome shotgun (WGS) entry which is preliminary data.</text>
</comment>
<evidence type="ECO:0008006" key="11">
    <source>
        <dbReference type="Google" id="ProtNLM"/>
    </source>
</evidence>
<feature type="compositionally biased region" description="Low complexity" evidence="2">
    <location>
        <begin position="475"/>
        <end position="485"/>
    </location>
</feature>
<dbReference type="CDD" id="cd06257">
    <property type="entry name" value="DnaJ"/>
    <property type="match status" value="1"/>
</dbReference>
<gene>
    <name evidence="8" type="ORF">HFQ381_LOCUS28286</name>
    <name evidence="5" type="ORF">LUA448_LOCUS6983</name>
    <name evidence="6" type="ORF">TIS948_LOCUS31052</name>
    <name evidence="7" type="ORF">UJA718_LOCUS18934</name>
</gene>
<keyword evidence="10" id="KW-1185">Reference proteome</keyword>
<reference evidence="5" key="1">
    <citation type="submission" date="2021-02" db="EMBL/GenBank/DDBJ databases">
        <authorList>
            <person name="Nowell W R."/>
        </authorList>
    </citation>
    <scope>NUCLEOTIDE SEQUENCE</scope>
</reference>
<dbReference type="SUPFAM" id="SSF46565">
    <property type="entry name" value="Chaperone J-domain"/>
    <property type="match status" value="1"/>
</dbReference>
<feature type="compositionally biased region" description="Basic and acidic residues" evidence="2">
    <location>
        <begin position="422"/>
        <end position="431"/>
    </location>
</feature>
<dbReference type="Gene3D" id="3.90.190.10">
    <property type="entry name" value="Protein tyrosine phosphatase superfamily"/>
    <property type="match status" value="1"/>
</dbReference>
<evidence type="ECO:0000313" key="10">
    <source>
        <dbReference type="Proteomes" id="UP000663873"/>
    </source>
</evidence>
<evidence type="ECO:0000313" key="5">
    <source>
        <dbReference type="EMBL" id="CAF3287826.1"/>
    </source>
</evidence>
<dbReference type="EMBL" id="CAJOBP010003291">
    <property type="protein sequence ID" value="CAF4398498.1"/>
    <property type="molecule type" value="Genomic_DNA"/>
</dbReference>
<dbReference type="EMBL" id="CAJNYD010000687">
    <property type="protein sequence ID" value="CAF3287826.1"/>
    <property type="molecule type" value="Genomic_DNA"/>
</dbReference>
<feature type="domain" description="C2 tensin-type" evidence="4">
    <location>
        <begin position="247"/>
        <end position="384"/>
    </location>
</feature>
<dbReference type="Proteomes" id="UP000663873">
    <property type="component" value="Unassembled WGS sequence"/>
</dbReference>
<organism evidence="5 9">
    <name type="scientific">Rotaria socialis</name>
    <dbReference type="NCBI Taxonomy" id="392032"/>
    <lineage>
        <taxon>Eukaryota</taxon>
        <taxon>Metazoa</taxon>
        <taxon>Spiralia</taxon>
        <taxon>Gnathifera</taxon>
        <taxon>Rotifera</taxon>
        <taxon>Eurotatoria</taxon>
        <taxon>Bdelloidea</taxon>
        <taxon>Philodinida</taxon>
        <taxon>Philodinidae</taxon>
        <taxon>Rotaria</taxon>
    </lineage>
</organism>
<dbReference type="PANTHER" id="PTHR23172:SF19">
    <property type="entry name" value="J DOMAIN-CONTAINING PROTEIN"/>
    <property type="match status" value="1"/>
</dbReference>
<dbReference type="SUPFAM" id="SSF52799">
    <property type="entry name" value="(Phosphotyrosine protein) phosphatases II"/>
    <property type="match status" value="1"/>
</dbReference>
<evidence type="ECO:0000313" key="9">
    <source>
        <dbReference type="Proteomes" id="UP000663833"/>
    </source>
</evidence>
<dbReference type="InterPro" id="IPR001623">
    <property type="entry name" value="DnaJ_domain"/>
</dbReference>
<dbReference type="Proteomes" id="UP000663851">
    <property type="component" value="Unassembled WGS sequence"/>
</dbReference>
<dbReference type="Proteomes" id="UP000663825">
    <property type="component" value="Unassembled WGS sequence"/>
</dbReference>
<proteinExistence type="predicted"/>
<dbReference type="GO" id="GO:0030276">
    <property type="term" value="F:clathrin binding"/>
    <property type="evidence" value="ECO:0007669"/>
    <property type="project" value="TreeGrafter"/>
</dbReference>
<dbReference type="Proteomes" id="UP000663833">
    <property type="component" value="Unassembled WGS sequence"/>
</dbReference>
<evidence type="ECO:0000256" key="2">
    <source>
        <dbReference type="SAM" id="MobiDB-lite"/>
    </source>
</evidence>
<dbReference type="Gene3D" id="2.60.40.1110">
    <property type="match status" value="1"/>
</dbReference>
<dbReference type="InterPro" id="IPR029021">
    <property type="entry name" value="Prot-tyrosine_phosphatase-like"/>
</dbReference>
<evidence type="ECO:0000259" key="4">
    <source>
        <dbReference type="PROSITE" id="PS51182"/>
    </source>
</evidence>
<dbReference type="EMBL" id="CAJNXB010005667">
    <property type="protein sequence ID" value="CAF3439318.1"/>
    <property type="molecule type" value="Genomic_DNA"/>
</dbReference>
<dbReference type="Pfam" id="PF10409">
    <property type="entry name" value="PTEN_C2"/>
    <property type="match status" value="1"/>
</dbReference>
<accession>A0A817S9S3</accession>
<dbReference type="PROSITE" id="PS50076">
    <property type="entry name" value="DNAJ_2"/>
    <property type="match status" value="1"/>
</dbReference>
<dbReference type="FunFam" id="1.10.287.110:FF:000002">
    <property type="entry name" value="putative tyrosine-protein phosphatase auxilin isoform X2"/>
    <property type="match status" value="1"/>
</dbReference>
<feature type="domain" description="J" evidence="3">
    <location>
        <begin position="703"/>
        <end position="763"/>
    </location>
</feature>
<feature type="region of interest" description="Disordered" evidence="2">
    <location>
        <begin position="422"/>
        <end position="485"/>
    </location>
</feature>
<dbReference type="GO" id="GO:0030136">
    <property type="term" value="C:clathrin-coated vesicle"/>
    <property type="evidence" value="ECO:0007669"/>
    <property type="project" value="UniProtKB-SubCell"/>
</dbReference>
<dbReference type="AlphaFoldDB" id="A0A817S9S3"/>
<dbReference type="PANTHER" id="PTHR23172">
    <property type="entry name" value="AUXILIN/CYCLIN G-ASSOCIATED KINASE-RELATED"/>
    <property type="match status" value="1"/>
</dbReference>
<evidence type="ECO:0000313" key="6">
    <source>
        <dbReference type="EMBL" id="CAF3439318.1"/>
    </source>
</evidence>
<dbReference type="SMART" id="SM01326">
    <property type="entry name" value="PTEN_C2"/>
    <property type="match status" value="1"/>
</dbReference>
<dbReference type="PROSITE" id="PS51182">
    <property type="entry name" value="C2_TENSIN"/>
    <property type="match status" value="1"/>
</dbReference>
<dbReference type="Gene3D" id="1.10.287.110">
    <property type="entry name" value="DnaJ domain"/>
    <property type="match status" value="1"/>
</dbReference>
<evidence type="ECO:0000256" key="1">
    <source>
        <dbReference type="ARBA" id="ARBA00004132"/>
    </source>
</evidence>
<evidence type="ECO:0000313" key="8">
    <source>
        <dbReference type="EMBL" id="CAF4508219.1"/>
    </source>
</evidence>
<dbReference type="OrthoDB" id="1717591at2759"/>
<dbReference type="InterPro" id="IPR014020">
    <property type="entry name" value="Tensin_C2-dom"/>
</dbReference>
<dbReference type="InterPro" id="IPR036869">
    <property type="entry name" value="J_dom_sf"/>
</dbReference>
<dbReference type="GO" id="GO:0072318">
    <property type="term" value="P:clathrin coat disassembly"/>
    <property type="evidence" value="ECO:0007669"/>
    <property type="project" value="TreeGrafter"/>
</dbReference>
<name>A0A817S9S3_9BILA</name>
<protein>
    <recommendedName>
        <fullName evidence="11">Tyrosine-protein phosphatase auxilin</fullName>
    </recommendedName>
</protein>